<dbReference type="Gene3D" id="2.50.20.10">
    <property type="entry name" value="Lipoprotein localisation LolA/LolB/LppX"/>
    <property type="match status" value="1"/>
</dbReference>
<keyword evidence="2" id="KW-0449">Lipoprotein</keyword>
<evidence type="ECO:0000313" key="2">
    <source>
        <dbReference type="EMBL" id="TXD31355.1"/>
    </source>
</evidence>
<dbReference type="Pfam" id="PF17131">
    <property type="entry name" value="LolA_like"/>
    <property type="match status" value="1"/>
</dbReference>
<sequence>MSGSLRGGLWGGIAVVCLALMAPGVGSAQEDEALPSVEEVNAHLDKLYRSESAESTMTMTIKRDERERELSVQGFSQGEERGLFVITSPAREAGTATLRTSEGLWNYAPRADRLMRVPPSGMLSEDWMGSHLTNDDLVRETSFEDDFEVELSWGERDGERVLQATMVPREGAPVTYSKIEYALDAEAWTPIEAVYFDGEEAVRTITFSDVKEVDGRPIPHQVEVRPADAPGEFTRMVYEELKFDVPIDDSIFSQQGMRRQARQYRDRS</sequence>
<proteinExistence type="predicted"/>
<dbReference type="AlphaFoldDB" id="A0A5C6X0X4"/>
<organism evidence="2 3">
    <name type="scientific">Lujinxingia vulgaris</name>
    <dbReference type="NCBI Taxonomy" id="2600176"/>
    <lineage>
        <taxon>Bacteria</taxon>
        <taxon>Deltaproteobacteria</taxon>
        <taxon>Bradymonadales</taxon>
        <taxon>Lujinxingiaceae</taxon>
        <taxon>Lujinxingia</taxon>
    </lineage>
</organism>
<dbReference type="OrthoDB" id="357718at2"/>
<name>A0A5C6X0X4_9DELT</name>
<dbReference type="Proteomes" id="UP000321046">
    <property type="component" value="Unassembled WGS sequence"/>
</dbReference>
<accession>A0A5C6X0X4</accession>
<gene>
    <name evidence="2" type="ORF">FRC96_21080</name>
</gene>
<dbReference type="InterPro" id="IPR033399">
    <property type="entry name" value="TP_0789-like"/>
</dbReference>
<dbReference type="CDD" id="cd16329">
    <property type="entry name" value="LolA_like"/>
    <property type="match status" value="1"/>
</dbReference>
<protein>
    <submittedName>
        <fullName evidence="2">Outer membrane lipoprotein-sorting protein</fullName>
    </submittedName>
</protein>
<reference evidence="2 3" key="1">
    <citation type="submission" date="2019-08" db="EMBL/GenBank/DDBJ databases">
        <title>Bradymonadales sp. TMQ2.</title>
        <authorList>
            <person name="Liang Q."/>
        </authorList>
    </citation>
    <scope>NUCLEOTIDE SEQUENCE [LARGE SCALE GENOMIC DNA]</scope>
    <source>
        <strain evidence="2 3">TMQ2</strain>
    </source>
</reference>
<feature type="domain" description="Uncharacterized protein TP-0789" evidence="1">
    <location>
        <begin position="78"/>
        <end position="259"/>
    </location>
</feature>
<comment type="caution">
    <text evidence="2">The sequence shown here is derived from an EMBL/GenBank/DDBJ whole genome shotgun (WGS) entry which is preliminary data.</text>
</comment>
<dbReference type="EMBL" id="VOSL01000148">
    <property type="protein sequence ID" value="TXD31355.1"/>
    <property type="molecule type" value="Genomic_DNA"/>
</dbReference>
<evidence type="ECO:0000259" key="1">
    <source>
        <dbReference type="Pfam" id="PF17131"/>
    </source>
</evidence>
<dbReference type="RefSeq" id="WP_146977529.1">
    <property type="nucleotide sequence ID" value="NZ_VOSL01000148.1"/>
</dbReference>
<evidence type="ECO:0000313" key="3">
    <source>
        <dbReference type="Proteomes" id="UP000321046"/>
    </source>
</evidence>